<feature type="transmembrane region" description="Helical" evidence="6">
    <location>
        <begin position="152"/>
        <end position="173"/>
    </location>
</feature>
<gene>
    <name evidence="7" type="ORF">KDK_61300</name>
</gene>
<feature type="transmembrane region" description="Helical" evidence="6">
    <location>
        <begin position="441"/>
        <end position="461"/>
    </location>
</feature>
<keyword evidence="4 6" id="KW-1133">Transmembrane helix</keyword>
<sequence length="507" mass="54687">MSILRTKSVEQSIKDTEDGEHQLKRELKALDLLVFGIGMIIGTGIFVLTGIAAATKAGPAIVLSFVVSGITCAFAALCYAEFASSVPVAGSTYTFAYASLGEIVAWIIGWDLLLEVIVGASAVSVSWAKYFNTILHYIGIQLPTSLTGGQPVIAGLNINLLATCIALLLTIVVTIGIRESARFNLVVTSIKLAVVVFFIIFGLFFIKAANWVPFIPPAGPAPHPANAGSSNGFLDQPLIALILGQQSAFGFQGIITGAAVVFFAYIGFEIVSTTAEETRNPQRDMPIGILGSLLVCTVLYIAVSFVLTGMVSYKQLNTEAPMATAFTLVGQGWAAVLVSIGAICGLTSVIMVQLLGASRVFFAMSRDRLLPAWFARTHPRFRTPYRINIIIGCLVAIIATITPIQELADLVNYGTLLAFILVSIAVIVLRRRNPDLPRAFRVPWVPLLPILSVLCCTYLLISLPIVTWIRFIVWLAIGFAVYFLYSMHHSRLAASNIEDRKEAVSRG</sequence>
<evidence type="ECO:0000256" key="2">
    <source>
        <dbReference type="ARBA" id="ARBA00022448"/>
    </source>
</evidence>
<comment type="subcellular location">
    <subcellularLocation>
        <location evidence="1">Membrane</location>
        <topology evidence="1">Multi-pass membrane protein</topology>
    </subcellularLocation>
</comment>
<dbReference type="PANTHER" id="PTHR43243:SF4">
    <property type="entry name" value="CATIONIC AMINO ACID TRANSPORTER 4"/>
    <property type="match status" value="1"/>
</dbReference>
<feature type="transmembrane region" description="Helical" evidence="6">
    <location>
        <begin position="467"/>
        <end position="485"/>
    </location>
</feature>
<feature type="transmembrane region" description="Helical" evidence="6">
    <location>
        <begin position="185"/>
        <end position="206"/>
    </location>
</feature>
<feature type="transmembrane region" description="Helical" evidence="6">
    <location>
        <begin position="410"/>
        <end position="429"/>
    </location>
</feature>
<evidence type="ECO:0000256" key="5">
    <source>
        <dbReference type="ARBA" id="ARBA00023136"/>
    </source>
</evidence>
<name>A0A402AT69_9CHLR</name>
<dbReference type="RefSeq" id="WP_126555022.1">
    <property type="nucleotide sequence ID" value="NZ_BIFS01000002.1"/>
</dbReference>
<evidence type="ECO:0000256" key="3">
    <source>
        <dbReference type="ARBA" id="ARBA00022692"/>
    </source>
</evidence>
<reference evidence="8" key="1">
    <citation type="submission" date="2018-12" db="EMBL/GenBank/DDBJ databases">
        <title>Tengunoibacter tsumagoiensis gen. nov., sp. nov., Dictyobacter kobayashii sp. nov., D. alpinus sp. nov., and D. joshuensis sp. nov. and description of Dictyobacteraceae fam. nov. within the order Ktedonobacterales isolated from Tengu-no-mugimeshi.</title>
        <authorList>
            <person name="Wang C.M."/>
            <person name="Zheng Y."/>
            <person name="Sakai Y."/>
            <person name="Toyoda A."/>
            <person name="Minakuchi Y."/>
            <person name="Abe K."/>
            <person name="Yokota A."/>
            <person name="Yabe S."/>
        </authorList>
    </citation>
    <scope>NUCLEOTIDE SEQUENCE [LARGE SCALE GENOMIC DNA]</scope>
    <source>
        <strain evidence="8">Uno11</strain>
    </source>
</reference>
<proteinExistence type="predicted"/>
<keyword evidence="2" id="KW-0813">Transport</keyword>
<keyword evidence="3 6" id="KW-0812">Transmembrane</keyword>
<feature type="transmembrane region" description="Helical" evidence="6">
    <location>
        <begin position="103"/>
        <end position="127"/>
    </location>
</feature>
<dbReference type="PANTHER" id="PTHR43243">
    <property type="entry name" value="INNER MEMBRANE TRANSPORTER YGJI-RELATED"/>
    <property type="match status" value="1"/>
</dbReference>
<evidence type="ECO:0000256" key="4">
    <source>
        <dbReference type="ARBA" id="ARBA00022989"/>
    </source>
</evidence>
<evidence type="ECO:0000313" key="7">
    <source>
        <dbReference type="EMBL" id="GCE22330.1"/>
    </source>
</evidence>
<keyword evidence="5 6" id="KW-0472">Membrane</keyword>
<feature type="transmembrane region" description="Helical" evidence="6">
    <location>
        <begin position="249"/>
        <end position="268"/>
    </location>
</feature>
<feature type="transmembrane region" description="Helical" evidence="6">
    <location>
        <begin position="32"/>
        <end position="54"/>
    </location>
</feature>
<evidence type="ECO:0000256" key="1">
    <source>
        <dbReference type="ARBA" id="ARBA00004141"/>
    </source>
</evidence>
<dbReference type="OrthoDB" id="178667at2"/>
<feature type="transmembrane region" description="Helical" evidence="6">
    <location>
        <begin position="383"/>
        <end position="404"/>
    </location>
</feature>
<comment type="caution">
    <text evidence="7">The sequence shown here is derived from an EMBL/GenBank/DDBJ whole genome shotgun (WGS) entry which is preliminary data.</text>
</comment>
<dbReference type="InterPro" id="IPR002293">
    <property type="entry name" value="AA/rel_permease1"/>
</dbReference>
<protein>
    <submittedName>
        <fullName evidence="7">Amino acid permease</fullName>
    </submittedName>
</protein>
<evidence type="ECO:0000313" key="8">
    <source>
        <dbReference type="Proteomes" id="UP000287188"/>
    </source>
</evidence>
<dbReference type="Gene3D" id="1.20.1740.10">
    <property type="entry name" value="Amino acid/polyamine transporter I"/>
    <property type="match status" value="1"/>
</dbReference>
<feature type="transmembrane region" description="Helical" evidence="6">
    <location>
        <begin position="60"/>
        <end position="82"/>
    </location>
</feature>
<dbReference type="GO" id="GO:0015171">
    <property type="term" value="F:amino acid transmembrane transporter activity"/>
    <property type="evidence" value="ECO:0007669"/>
    <property type="project" value="TreeGrafter"/>
</dbReference>
<dbReference type="Pfam" id="PF13520">
    <property type="entry name" value="AA_permease_2"/>
    <property type="match status" value="1"/>
</dbReference>
<accession>A0A402AT69</accession>
<keyword evidence="8" id="KW-1185">Reference proteome</keyword>
<feature type="transmembrane region" description="Helical" evidence="6">
    <location>
        <begin position="289"/>
        <end position="313"/>
    </location>
</feature>
<dbReference type="EMBL" id="BIFS01000002">
    <property type="protein sequence ID" value="GCE22330.1"/>
    <property type="molecule type" value="Genomic_DNA"/>
</dbReference>
<dbReference type="AlphaFoldDB" id="A0A402AT69"/>
<dbReference type="Proteomes" id="UP000287188">
    <property type="component" value="Unassembled WGS sequence"/>
</dbReference>
<feature type="transmembrane region" description="Helical" evidence="6">
    <location>
        <begin position="333"/>
        <end position="362"/>
    </location>
</feature>
<organism evidence="7 8">
    <name type="scientific">Dictyobacter kobayashii</name>
    <dbReference type="NCBI Taxonomy" id="2014872"/>
    <lineage>
        <taxon>Bacteria</taxon>
        <taxon>Bacillati</taxon>
        <taxon>Chloroflexota</taxon>
        <taxon>Ktedonobacteria</taxon>
        <taxon>Ktedonobacterales</taxon>
        <taxon>Dictyobacteraceae</taxon>
        <taxon>Dictyobacter</taxon>
    </lineage>
</organism>
<dbReference type="PIRSF" id="PIRSF006060">
    <property type="entry name" value="AA_transporter"/>
    <property type="match status" value="1"/>
</dbReference>
<dbReference type="GO" id="GO:0016020">
    <property type="term" value="C:membrane"/>
    <property type="evidence" value="ECO:0007669"/>
    <property type="project" value="UniProtKB-SubCell"/>
</dbReference>
<evidence type="ECO:0000256" key="6">
    <source>
        <dbReference type="SAM" id="Phobius"/>
    </source>
</evidence>